<evidence type="ECO:0000256" key="1">
    <source>
        <dbReference type="SAM" id="MobiDB-lite"/>
    </source>
</evidence>
<feature type="region of interest" description="Disordered" evidence="1">
    <location>
        <begin position="1"/>
        <end position="70"/>
    </location>
</feature>
<comment type="caution">
    <text evidence="2">The sequence shown here is derived from an EMBL/GenBank/DDBJ whole genome shotgun (WGS) entry which is preliminary data.</text>
</comment>
<sequence>MRVRDGTRACEDRQGGAHGQQGGGYGHRLDAPVAGHDDGELTDRAGGGHGRPYAVRAPEGHTTGTCRITGHEDGTAAGQFGESGRWCRELVLHSDGTLLKFHY</sequence>
<gene>
    <name evidence="2" type="ORF">GCM10010145_17260</name>
</gene>
<reference evidence="2" key="2">
    <citation type="submission" date="2020-09" db="EMBL/GenBank/DDBJ databases">
        <authorList>
            <person name="Sun Q."/>
            <person name="Ohkuma M."/>
        </authorList>
    </citation>
    <scope>NUCLEOTIDE SEQUENCE</scope>
    <source>
        <strain evidence="2">JCM 3131</strain>
    </source>
</reference>
<dbReference type="Proteomes" id="UP000620156">
    <property type="component" value="Unassembled WGS sequence"/>
</dbReference>
<evidence type="ECO:0000313" key="2">
    <source>
        <dbReference type="EMBL" id="GGQ49004.1"/>
    </source>
</evidence>
<proteinExistence type="predicted"/>
<dbReference type="AlphaFoldDB" id="A0A918B9K0"/>
<reference evidence="2" key="1">
    <citation type="journal article" date="2014" name="Int. J. Syst. Evol. Microbiol.">
        <title>Complete genome sequence of Corynebacterium casei LMG S-19264T (=DSM 44701T), isolated from a smear-ripened cheese.</title>
        <authorList>
            <consortium name="US DOE Joint Genome Institute (JGI-PGF)"/>
            <person name="Walter F."/>
            <person name="Albersmeier A."/>
            <person name="Kalinowski J."/>
            <person name="Ruckert C."/>
        </authorList>
    </citation>
    <scope>NUCLEOTIDE SEQUENCE</scope>
    <source>
        <strain evidence="2">JCM 3131</strain>
    </source>
</reference>
<feature type="compositionally biased region" description="Basic and acidic residues" evidence="1">
    <location>
        <begin position="27"/>
        <end position="43"/>
    </location>
</feature>
<feature type="compositionally biased region" description="Gly residues" evidence="1">
    <location>
        <begin position="16"/>
        <end position="26"/>
    </location>
</feature>
<evidence type="ECO:0000313" key="3">
    <source>
        <dbReference type="Proteomes" id="UP000620156"/>
    </source>
</evidence>
<feature type="compositionally biased region" description="Basic and acidic residues" evidence="1">
    <location>
        <begin position="1"/>
        <end position="15"/>
    </location>
</feature>
<keyword evidence="3" id="KW-1185">Reference proteome</keyword>
<protein>
    <submittedName>
        <fullName evidence="2">Uncharacterized protein</fullName>
    </submittedName>
</protein>
<accession>A0A918B9K0</accession>
<name>A0A918B9K0_9ACTN</name>
<dbReference type="EMBL" id="BMQK01000003">
    <property type="protein sequence ID" value="GGQ49004.1"/>
    <property type="molecule type" value="Genomic_DNA"/>
</dbReference>
<organism evidence="2 3">
    <name type="scientific">Streptomyces ruber</name>
    <dbReference type="NCBI Taxonomy" id="83378"/>
    <lineage>
        <taxon>Bacteria</taxon>
        <taxon>Bacillati</taxon>
        <taxon>Actinomycetota</taxon>
        <taxon>Actinomycetes</taxon>
        <taxon>Kitasatosporales</taxon>
        <taxon>Streptomycetaceae</taxon>
        <taxon>Streptomyces</taxon>
    </lineage>
</organism>